<dbReference type="Proteomes" id="UP000824176">
    <property type="component" value="Unassembled WGS sequence"/>
</dbReference>
<dbReference type="InterPro" id="IPR021283">
    <property type="entry name" value="Phage_Wedge1"/>
</dbReference>
<name>A0A9D2KD84_9BACT</name>
<accession>A0A9D2KD84</accession>
<feature type="non-terminal residue" evidence="1">
    <location>
        <position position="1"/>
    </location>
</feature>
<reference evidence="1" key="2">
    <citation type="submission" date="2021-04" db="EMBL/GenBank/DDBJ databases">
        <authorList>
            <person name="Gilroy R."/>
        </authorList>
    </citation>
    <scope>NUCLEOTIDE SEQUENCE</scope>
    <source>
        <strain evidence="1">ChiW4-1371</strain>
    </source>
</reference>
<gene>
    <name evidence="1" type="ORF">H9804_07465</name>
</gene>
<dbReference type="Pfam" id="PF11041">
    <property type="entry name" value="Phage_Wedge1"/>
    <property type="match status" value="1"/>
</dbReference>
<evidence type="ECO:0000313" key="2">
    <source>
        <dbReference type="Proteomes" id="UP000824176"/>
    </source>
</evidence>
<evidence type="ECO:0000313" key="1">
    <source>
        <dbReference type="EMBL" id="HIZ89768.1"/>
    </source>
</evidence>
<proteinExistence type="predicted"/>
<sequence length="138" mass="15313">KLFNFRIPSQIYLNTESEAGTVTLADNAYRELLLIKASANVARTDAASLTSLTSLMERLYGDRGDFYIVEAGVMKLNYVFGFYLQPYELALAKRRDLPPKPAGVSYTIYQIDTANTFGFAGSNMQPFNCGTFSQVAPQ</sequence>
<organism evidence="1 2">
    <name type="scientific">Candidatus Mucispirillum faecigallinarum</name>
    <dbReference type="NCBI Taxonomy" id="2838699"/>
    <lineage>
        <taxon>Bacteria</taxon>
        <taxon>Pseudomonadati</taxon>
        <taxon>Deferribacterota</taxon>
        <taxon>Deferribacteres</taxon>
        <taxon>Deferribacterales</taxon>
        <taxon>Mucispirillaceae</taxon>
        <taxon>Mucispirillum</taxon>
    </lineage>
</organism>
<comment type="caution">
    <text evidence="1">The sequence shown here is derived from an EMBL/GenBank/DDBJ whole genome shotgun (WGS) entry which is preliminary data.</text>
</comment>
<reference evidence="1" key="1">
    <citation type="journal article" date="2021" name="PeerJ">
        <title>Extensive microbial diversity within the chicken gut microbiome revealed by metagenomics and culture.</title>
        <authorList>
            <person name="Gilroy R."/>
            <person name="Ravi A."/>
            <person name="Getino M."/>
            <person name="Pursley I."/>
            <person name="Horton D.L."/>
            <person name="Alikhan N.F."/>
            <person name="Baker D."/>
            <person name="Gharbi K."/>
            <person name="Hall N."/>
            <person name="Watson M."/>
            <person name="Adriaenssens E.M."/>
            <person name="Foster-Nyarko E."/>
            <person name="Jarju S."/>
            <person name="Secka A."/>
            <person name="Antonio M."/>
            <person name="Oren A."/>
            <person name="Chaudhuri R.R."/>
            <person name="La Ragione R."/>
            <person name="Hildebrand F."/>
            <person name="Pallen M.J."/>
        </authorList>
    </citation>
    <scope>NUCLEOTIDE SEQUENCE</scope>
    <source>
        <strain evidence="1">ChiW4-1371</strain>
    </source>
</reference>
<dbReference type="EMBL" id="DXAQ01000116">
    <property type="protein sequence ID" value="HIZ89768.1"/>
    <property type="molecule type" value="Genomic_DNA"/>
</dbReference>
<dbReference type="AlphaFoldDB" id="A0A9D2KD84"/>
<protein>
    <submittedName>
        <fullName evidence="1">DUF2612 domain-containing protein</fullName>
    </submittedName>
</protein>